<dbReference type="NCBIfam" id="NF004393">
    <property type="entry name" value="PRK05751.1-4"/>
    <property type="match status" value="1"/>
</dbReference>
<gene>
    <name evidence="5 6" type="primary">secB</name>
    <name evidence="6" type="ORF">ICW73_02390</name>
</gene>
<proteinExistence type="inferred from homology"/>
<evidence type="ECO:0000256" key="4">
    <source>
        <dbReference type="ARBA" id="ARBA00023010"/>
    </source>
</evidence>
<comment type="subunit">
    <text evidence="5">Homotetramer, a dimer of dimers. One homotetramer interacts with 1 SecA dimer.</text>
</comment>
<dbReference type="GO" id="GO:0051262">
    <property type="term" value="P:protein tetramerization"/>
    <property type="evidence" value="ECO:0007669"/>
    <property type="project" value="InterPro"/>
</dbReference>
<comment type="subcellular location">
    <subcellularLocation>
        <location evidence="5">Cytoplasm</location>
    </subcellularLocation>
</comment>
<name>A0A7H1AZ97_9GAMM</name>
<keyword evidence="5" id="KW-0963">Cytoplasm</keyword>
<dbReference type="PRINTS" id="PR01594">
    <property type="entry name" value="SECBCHAPRONE"/>
</dbReference>
<accession>A0A7H1AZ97</accession>
<dbReference type="Pfam" id="PF02556">
    <property type="entry name" value="SecB"/>
    <property type="match status" value="1"/>
</dbReference>
<dbReference type="PANTHER" id="PTHR36918">
    <property type="match status" value="1"/>
</dbReference>
<dbReference type="AlphaFoldDB" id="A0A7H1AZ97"/>
<evidence type="ECO:0000256" key="1">
    <source>
        <dbReference type="ARBA" id="ARBA00009990"/>
    </source>
</evidence>
<evidence type="ECO:0000313" key="7">
    <source>
        <dbReference type="Proteomes" id="UP000516346"/>
    </source>
</evidence>
<sequence>MLKSQTTREFFEIQRIYLKNISFKSPNTPKIFCKNWDPNIKFNLNIAVENIKKNIFEVILKIKIVVTIQTELVFLCNVHQAGIFCILNLDEKKLRYCLYAYCPDILFPYSRSCISNLVSNASFPSLNIAPVNFHDMYYNNIKNHQDVL</sequence>
<dbReference type="HAMAP" id="MF_00821">
    <property type="entry name" value="SecB"/>
    <property type="match status" value="1"/>
</dbReference>
<dbReference type="GO" id="GO:0006457">
    <property type="term" value="P:protein folding"/>
    <property type="evidence" value="ECO:0007669"/>
    <property type="project" value="UniProtKB-UniRule"/>
</dbReference>
<dbReference type="Gene3D" id="3.10.420.10">
    <property type="entry name" value="SecB-like"/>
    <property type="match status" value="1"/>
</dbReference>
<keyword evidence="2 5" id="KW-0813">Transport</keyword>
<comment type="similarity">
    <text evidence="1 5">Belongs to the SecB family.</text>
</comment>
<evidence type="ECO:0000256" key="2">
    <source>
        <dbReference type="ARBA" id="ARBA00022448"/>
    </source>
</evidence>
<dbReference type="NCBIfam" id="TIGR00809">
    <property type="entry name" value="secB"/>
    <property type="match status" value="1"/>
</dbReference>
<dbReference type="EMBL" id="CP061275">
    <property type="protein sequence ID" value="QNS01802.1"/>
    <property type="molecule type" value="Genomic_DNA"/>
</dbReference>
<reference evidence="6 7" key="1">
    <citation type="submission" date="2020-09" db="EMBL/GenBank/DDBJ databases">
        <title>Genome sequence of the banana aphid, Pentalonia nigronervosa Coquerel (Hemiptera: Aphididae) and its symbionts.</title>
        <authorList>
            <person name="Mathers T.C."/>
            <person name="Mugford S.T."/>
            <person name="Hogenhout S.A."/>
            <person name="Tripathi L."/>
        </authorList>
    </citation>
    <scope>NUCLEOTIDE SEQUENCE [LARGE SCALE GENOMIC DNA]</scope>
    <source>
        <strain evidence="6">Ba4</strain>
    </source>
</reference>
<dbReference type="GO" id="GO:0015031">
    <property type="term" value="P:protein transport"/>
    <property type="evidence" value="ECO:0007669"/>
    <property type="project" value="UniProtKB-UniRule"/>
</dbReference>
<evidence type="ECO:0000256" key="5">
    <source>
        <dbReference type="HAMAP-Rule" id="MF_00821"/>
    </source>
</evidence>
<dbReference type="Proteomes" id="UP000516346">
    <property type="component" value="Chromosome"/>
</dbReference>
<dbReference type="SUPFAM" id="SSF54611">
    <property type="entry name" value="SecB-like"/>
    <property type="match status" value="1"/>
</dbReference>
<evidence type="ECO:0000313" key="6">
    <source>
        <dbReference type="EMBL" id="QNS01802.1"/>
    </source>
</evidence>
<evidence type="ECO:0000256" key="3">
    <source>
        <dbReference type="ARBA" id="ARBA00022927"/>
    </source>
</evidence>
<dbReference type="PANTHER" id="PTHR36918:SF1">
    <property type="entry name" value="PROTEIN-EXPORT PROTEIN SECB"/>
    <property type="match status" value="1"/>
</dbReference>
<dbReference type="GO" id="GO:0005737">
    <property type="term" value="C:cytoplasm"/>
    <property type="evidence" value="ECO:0007669"/>
    <property type="project" value="UniProtKB-SubCell"/>
</dbReference>
<keyword evidence="5" id="KW-0143">Chaperone</keyword>
<comment type="function">
    <text evidence="5">One of the proteins required for the normal export of preproteins out of the cell cytoplasm. It is a molecular chaperone that binds to a subset of precursor proteins, maintaining them in a translocation-competent state. It also specifically binds to its receptor SecA.</text>
</comment>
<dbReference type="GO" id="GO:0051082">
    <property type="term" value="F:unfolded protein binding"/>
    <property type="evidence" value="ECO:0007669"/>
    <property type="project" value="InterPro"/>
</dbReference>
<protein>
    <recommendedName>
        <fullName evidence="5">Protein-export protein SecB</fullName>
    </recommendedName>
</protein>
<dbReference type="InterPro" id="IPR035958">
    <property type="entry name" value="SecB-like_sf"/>
</dbReference>
<keyword evidence="3 5" id="KW-0653">Protein transport</keyword>
<keyword evidence="4 5" id="KW-0811">Translocation</keyword>
<dbReference type="InterPro" id="IPR003708">
    <property type="entry name" value="SecB"/>
</dbReference>
<organism evidence="6 7">
    <name type="scientific">Buchnera aphidicola</name>
    <name type="common">Pentalonia nigronervosa</name>
    <dbReference type="NCBI Taxonomy" id="1309793"/>
    <lineage>
        <taxon>Bacteria</taxon>
        <taxon>Pseudomonadati</taxon>
        <taxon>Pseudomonadota</taxon>
        <taxon>Gammaproteobacteria</taxon>
        <taxon>Enterobacterales</taxon>
        <taxon>Erwiniaceae</taxon>
        <taxon>Buchnera</taxon>
    </lineage>
</organism>